<name>A0A4Z1JPZ9_9HELO</name>
<feature type="region of interest" description="Disordered" evidence="1">
    <location>
        <begin position="95"/>
        <end position="127"/>
    </location>
</feature>
<sequence length="526" mass="59842">MVDVELTDVEMKSQRSQPSVQSASIKGDSSSDENKSQSSLPSGGPDPTGKHPESSVAAHSVEADLDNKDEDLITLPAAKLEEWLKHGIRILRENRQRTKAAGSDPEYEALDNEPENPGPQHFETSSLPDRIFDTPIDGQLLRQSINKFLSKREDQQWFTATQRKFVDPFFDRVRRNPFYFKEINADLPLKITIDRNGLMSDFQLSDFKRFGRVKTSEPSFDILWQKYFGKLFEFRHSMSVAHGQWSVTVRKAWLGRRLFETNPWEDSIPVGICCAQMLCNGDTHGGDLTIGSVLSYCFDTGSLKEIGGLQLVWTDVLEEHFLLNPGTKQLFVTFFGSVEEFIESFAGPSSFSWGPSGGTSIWNAFDPTSDSETYGPRIIDGVHKTWDLLNSASKDRRKLYRSIAGKNGWPTERLWKDTGTITSSEYSFLDSYHDVPSFTIRLAILNNSEVSYRHFGPLEHRVRILREYMDRQKPRGFRQLWRDSRDSFNYYTFWGVIIFGVVSIFLAMASLAVSISQTYASFKSLG</sequence>
<gene>
    <name evidence="3" type="ORF">BELL_0640g00020</name>
</gene>
<keyword evidence="2" id="KW-1133">Transmembrane helix</keyword>
<feature type="compositionally biased region" description="Polar residues" evidence="1">
    <location>
        <begin position="14"/>
        <end position="28"/>
    </location>
</feature>
<evidence type="ECO:0000313" key="4">
    <source>
        <dbReference type="Proteomes" id="UP000297229"/>
    </source>
</evidence>
<accession>A0A4Z1JPZ9</accession>
<feature type="region of interest" description="Disordered" evidence="1">
    <location>
        <begin position="1"/>
        <end position="63"/>
    </location>
</feature>
<organism evidence="3 4">
    <name type="scientific">Botrytis elliptica</name>
    <dbReference type="NCBI Taxonomy" id="278938"/>
    <lineage>
        <taxon>Eukaryota</taxon>
        <taxon>Fungi</taxon>
        <taxon>Dikarya</taxon>
        <taxon>Ascomycota</taxon>
        <taxon>Pezizomycotina</taxon>
        <taxon>Leotiomycetes</taxon>
        <taxon>Helotiales</taxon>
        <taxon>Sclerotiniaceae</taxon>
        <taxon>Botrytis</taxon>
    </lineage>
</organism>
<dbReference type="EMBL" id="PQXM01000638">
    <property type="protein sequence ID" value="TGO70957.1"/>
    <property type="molecule type" value="Genomic_DNA"/>
</dbReference>
<feature type="transmembrane region" description="Helical" evidence="2">
    <location>
        <begin position="491"/>
        <end position="513"/>
    </location>
</feature>
<comment type="caution">
    <text evidence="3">The sequence shown here is derived from an EMBL/GenBank/DDBJ whole genome shotgun (WGS) entry which is preliminary data.</text>
</comment>
<proteinExistence type="predicted"/>
<feature type="compositionally biased region" description="Acidic residues" evidence="1">
    <location>
        <begin position="105"/>
        <end position="114"/>
    </location>
</feature>
<evidence type="ECO:0000256" key="1">
    <source>
        <dbReference type="SAM" id="MobiDB-lite"/>
    </source>
</evidence>
<evidence type="ECO:0000256" key="2">
    <source>
        <dbReference type="SAM" id="Phobius"/>
    </source>
</evidence>
<dbReference type="AlphaFoldDB" id="A0A4Z1JPZ9"/>
<evidence type="ECO:0000313" key="3">
    <source>
        <dbReference type="EMBL" id="TGO70957.1"/>
    </source>
</evidence>
<keyword evidence="4" id="KW-1185">Reference proteome</keyword>
<dbReference type="Proteomes" id="UP000297229">
    <property type="component" value="Unassembled WGS sequence"/>
</dbReference>
<protein>
    <submittedName>
        <fullName evidence="3">Uncharacterized protein</fullName>
    </submittedName>
</protein>
<keyword evidence="2" id="KW-0472">Membrane</keyword>
<keyword evidence="2" id="KW-0812">Transmembrane</keyword>
<reference evidence="3 4" key="1">
    <citation type="submission" date="2017-12" db="EMBL/GenBank/DDBJ databases">
        <title>Comparative genomics of Botrytis spp.</title>
        <authorList>
            <person name="Valero-Jimenez C.A."/>
            <person name="Tapia P."/>
            <person name="Veloso J."/>
            <person name="Silva-Moreno E."/>
            <person name="Staats M."/>
            <person name="Valdes J.H."/>
            <person name="Van Kan J.A.L."/>
        </authorList>
    </citation>
    <scope>NUCLEOTIDE SEQUENCE [LARGE SCALE GENOMIC DNA]</scope>
    <source>
        <strain evidence="3 4">Be9601</strain>
    </source>
</reference>